<dbReference type="Pfam" id="PF01594">
    <property type="entry name" value="AI-2E_transport"/>
    <property type="match status" value="1"/>
</dbReference>
<organism evidence="8 9">
    <name type="scientific">Litoreibacter roseus</name>
    <dbReference type="NCBI Taxonomy" id="2601869"/>
    <lineage>
        <taxon>Bacteria</taxon>
        <taxon>Pseudomonadati</taxon>
        <taxon>Pseudomonadota</taxon>
        <taxon>Alphaproteobacteria</taxon>
        <taxon>Rhodobacterales</taxon>
        <taxon>Roseobacteraceae</taxon>
        <taxon>Litoreibacter</taxon>
    </lineage>
</organism>
<dbReference type="GO" id="GO:0016020">
    <property type="term" value="C:membrane"/>
    <property type="evidence" value="ECO:0007669"/>
    <property type="project" value="UniProtKB-SubCell"/>
</dbReference>
<evidence type="ECO:0000256" key="1">
    <source>
        <dbReference type="ARBA" id="ARBA00004141"/>
    </source>
</evidence>
<evidence type="ECO:0000256" key="2">
    <source>
        <dbReference type="ARBA" id="ARBA00009773"/>
    </source>
</evidence>
<feature type="transmembrane region" description="Helical" evidence="7">
    <location>
        <begin position="7"/>
        <end position="23"/>
    </location>
</feature>
<keyword evidence="4 7" id="KW-1133">Transmembrane helix</keyword>
<evidence type="ECO:0000256" key="3">
    <source>
        <dbReference type="ARBA" id="ARBA00022692"/>
    </source>
</evidence>
<evidence type="ECO:0000256" key="6">
    <source>
        <dbReference type="SAM" id="MobiDB-lite"/>
    </source>
</evidence>
<feature type="transmembrane region" description="Helical" evidence="7">
    <location>
        <begin position="196"/>
        <end position="218"/>
    </location>
</feature>
<feature type="transmembrane region" description="Helical" evidence="7">
    <location>
        <begin position="58"/>
        <end position="79"/>
    </location>
</feature>
<dbReference type="PANTHER" id="PTHR21716:SF16">
    <property type="entry name" value="BLL1467 PROTEIN"/>
    <property type="match status" value="1"/>
</dbReference>
<dbReference type="InterPro" id="IPR002549">
    <property type="entry name" value="AI-2E-like"/>
</dbReference>
<keyword evidence="9" id="KW-1185">Reference proteome</keyword>
<comment type="subcellular location">
    <subcellularLocation>
        <location evidence="1">Membrane</location>
        <topology evidence="1">Multi-pass membrane protein</topology>
    </subcellularLocation>
</comment>
<sequence length="359" mass="38975">MLQRHTVSTCVVILTGILVFIALREAVAIFAPMMLALVFGIILSPLSDFFCRLRLPTALAALLTCILGLAVVGVVAILLEPAVSKAIDQAPLIWTEIKGLVSELQRMLRGLEEITEEIAATTGNGDTGSTEGDVPLPSASNALFLAPDYLGRMFIFIGTLYFFLLGREDIYRWAGKSFNRLGDRELRWAEKRVAKYFITITAINASFGTVIFVVMTILGMPTPIFWGVLAFLVNFILYLGPICLAVTLLLVGSITFVGPYGFLPALTYLVLNATEGQFVTPGLVGKSMRVNPLLVFLSLVVWIWLWGPVGGFIAIPVLIWSLAVANCILNPVEERPAGDDQKSTSGGELSIKSKEMATS</sequence>
<keyword evidence="3 7" id="KW-0812">Transmembrane</keyword>
<protein>
    <submittedName>
        <fullName evidence="8">AI-2E family transporter</fullName>
    </submittedName>
</protein>
<keyword evidence="5 7" id="KW-0472">Membrane</keyword>
<dbReference type="Proteomes" id="UP000436822">
    <property type="component" value="Unassembled WGS sequence"/>
</dbReference>
<evidence type="ECO:0000256" key="4">
    <source>
        <dbReference type="ARBA" id="ARBA00022989"/>
    </source>
</evidence>
<name>A0A6N6JJJ0_9RHOB</name>
<dbReference type="RefSeq" id="WP_159808819.1">
    <property type="nucleotide sequence ID" value="NZ_BLJE01000003.1"/>
</dbReference>
<proteinExistence type="inferred from homology"/>
<feature type="transmembrane region" description="Helical" evidence="7">
    <location>
        <begin position="29"/>
        <end position="46"/>
    </location>
</feature>
<feature type="transmembrane region" description="Helical" evidence="7">
    <location>
        <begin position="224"/>
        <end position="251"/>
    </location>
</feature>
<evidence type="ECO:0000313" key="8">
    <source>
        <dbReference type="EMBL" id="GFE66117.1"/>
    </source>
</evidence>
<dbReference type="EMBL" id="BLJE01000003">
    <property type="protein sequence ID" value="GFE66117.1"/>
    <property type="molecule type" value="Genomic_DNA"/>
</dbReference>
<dbReference type="OrthoDB" id="9799225at2"/>
<comment type="similarity">
    <text evidence="2">Belongs to the autoinducer-2 exporter (AI-2E) (TC 2.A.86) family.</text>
</comment>
<evidence type="ECO:0000313" key="9">
    <source>
        <dbReference type="Proteomes" id="UP000436822"/>
    </source>
</evidence>
<reference evidence="8 9" key="1">
    <citation type="submission" date="2019-12" db="EMBL/GenBank/DDBJ databases">
        <title>Litoreibacter badius sp. nov., a novel bacteriochlorophyll a-containing bacterium in the genus Litoreibacter.</title>
        <authorList>
            <person name="Kanamuro M."/>
            <person name="Takabe Y."/>
            <person name="Mori K."/>
            <person name="Takaichi S."/>
            <person name="Hanada S."/>
        </authorList>
    </citation>
    <scope>NUCLEOTIDE SEQUENCE [LARGE SCALE GENOMIC DNA]</scope>
    <source>
        <strain evidence="8 9">K6</strain>
    </source>
</reference>
<evidence type="ECO:0000256" key="7">
    <source>
        <dbReference type="SAM" id="Phobius"/>
    </source>
</evidence>
<feature type="transmembrane region" description="Helical" evidence="7">
    <location>
        <begin position="149"/>
        <end position="166"/>
    </location>
</feature>
<evidence type="ECO:0000256" key="5">
    <source>
        <dbReference type="ARBA" id="ARBA00023136"/>
    </source>
</evidence>
<dbReference type="GO" id="GO:0055085">
    <property type="term" value="P:transmembrane transport"/>
    <property type="evidence" value="ECO:0007669"/>
    <property type="project" value="TreeGrafter"/>
</dbReference>
<dbReference type="AlphaFoldDB" id="A0A6N6JJJ0"/>
<feature type="region of interest" description="Disordered" evidence="6">
    <location>
        <begin position="336"/>
        <end position="359"/>
    </location>
</feature>
<comment type="caution">
    <text evidence="8">The sequence shown here is derived from an EMBL/GenBank/DDBJ whole genome shotgun (WGS) entry which is preliminary data.</text>
</comment>
<accession>A0A6N6JJJ0</accession>
<gene>
    <name evidence="8" type="ORF">KIN_31910</name>
</gene>
<dbReference type="PANTHER" id="PTHR21716">
    <property type="entry name" value="TRANSMEMBRANE PROTEIN"/>
    <property type="match status" value="1"/>
</dbReference>